<dbReference type="RefSeq" id="WP_125229435.1">
    <property type="nucleotide sequence ID" value="NZ_RWJI01000001.1"/>
</dbReference>
<keyword evidence="2" id="KW-1185">Reference proteome</keyword>
<sequence length="185" mass="19544">MLKFVLLCASALALSACSEKGSGGSADKNGNGIIDSQERVAEMDYDAFIPMKAGLWETNFVFTDINVPTLGKAEKQRIMNEVAKSTSSQSCLTEAQAQKPDAGFFGGNSAGKCAYEAFDVSGKNVRMKLSCGMDSMGSVDMELAGVMGETEFNYDSTVNVRLPMVGKVAMQGNARGKYIGACPAS</sequence>
<name>A0A426RQZ0_9SPHN</name>
<dbReference type="PROSITE" id="PS51257">
    <property type="entry name" value="PROKAR_LIPOPROTEIN"/>
    <property type="match status" value="1"/>
</dbReference>
<dbReference type="InterPro" id="IPR022061">
    <property type="entry name" value="DUF3617"/>
</dbReference>
<protein>
    <submittedName>
        <fullName evidence="1">DUF3617 domain-containing protein</fullName>
    </submittedName>
</protein>
<evidence type="ECO:0000313" key="2">
    <source>
        <dbReference type="Proteomes" id="UP000268553"/>
    </source>
</evidence>
<dbReference type="EMBL" id="RWJI01000001">
    <property type="protein sequence ID" value="RRQ51420.1"/>
    <property type="molecule type" value="Genomic_DNA"/>
</dbReference>
<comment type="caution">
    <text evidence="1">The sequence shown here is derived from an EMBL/GenBank/DDBJ whole genome shotgun (WGS) entry which is preliminary data.</text>
</comment>
<evidence type="ECO:0000313" key="1">
    <source>
        <dbReference type="EMBL" id="RRQ51420.1"/>
    </source>
</evidence>
<gene>
    <name evidence="1" type="ORF">D7D48_00445</name>
</gene>
<dbReference type="AlphaFoldDB" id="A0A426RQZ0"/>
<reference evidence="1 2" key="1">
    <citation type="submission" date="2018-12" db="EMBL/GenBank/DDBJ databases">
        <authorList>
            <person name="Kim S.-J."/>
            <person name="Jung G.-Y."/>
        </authorList>
    </citation>
    <scope>NUCLEOTIDE SEQUENCE [LARGE SCALE GENOMIC DNA]</scope>
    <source>
        <strain evidence="1 2">03SU3-P</strain>
    </source>
</reference>
<dbReference type="Proteomes" id="UP000268553">
    <property type="component" value="Unassembled WGS sequence"/>
</dbReference>
<dbReference type="OrthoDB" id="7405484at2"/>
<organism evidence="1 2">
    <name type="scientific">Sphingorhabdus wooponensis</name>
    <dbReference type="NCBI Taxonomy" id="940136"/>
    <lineage>
        <taxon>Bacteria</taxon>
        <taxon>Pseudomonadati</taxon>
        <taxon>Pseudomonadota</taxon>
        <taxon>Alphaproteobacteria</taxon>
        <taxon>Sphingomonadales</taxon>
        <taxon>Sphingomonadaceae</taxon>
        <taxon>Sphingorhabdus</taxon>
    </lineage>
</organism>
<accession>A0A426RQZ0</accession>
<proteinExistence type="predicted"/>
<dbReference type="Pfam" id="PF12276">
    <property type="entry name" value="DUF3617"/>
    <property type="match status" value="1"/>
</dbReference>